<name>A0A923NCJ2_9FIRM</name>
<dbReference type="RefSeq" id="WP_249286980.1">
    <property type="nucleotide sequence ID" value="NZ_JACRWC010000074.1"/>
</dbReference>
<dbReference type="Pfam" id="PF00583">
    <property type="entry name" value="Acetyltransf_1"/>
    <property type="match status" value="1"/>
</dbReference>
<dbReference type="CDD" id="cd04301">
    <property type="entry name" value="NAT_SF"/>
    <property type="match status" value="1"/>
</dbReference>
<dbReference type="GO" id="GO:0016747">
    <property type="term" value="F:acyltransferase activity, transferring groups other than amino-acyl groups"/>
    <property type="evidence" value="ECO:0007669"/>
    <property type="project" value="InterPro"/>
</dbReference>
<dbReference type="Proteomes" id="UP000644115">
    <property type="component" value="Unassembled WGS sequence"/>
</dbReference>
<dbReference type="EMBL" id="JACRWC010000074">
    <property type="protein sequence ID" value="MBC5999554.1"/>
    <property type="molecule type" value="Genomic_DNA"/>
</dbReference>
<dbReference type="SUPFAM" id="SSF55729">
    <property type="entry name" value="Acyl-CoA N-acyltransferases (Nat)"/>
    <property type="match status" value="1"/>
</dbReference>
<proteinExistence type="predicted"/>
<comment type="caution">
    <text evidence="2">The sequence shown here is derived from an EMBL/GenBank/DDBJ whole genome shotgun (WGS) entry which is preliminary data.</text>
</comment>
<evidence type="ECO:0000313" key="2">
    <source>
        <dbReference type="EMBL" id="MBC5999554.1"/>
    </source>
</evidence>
<feature type="domain" description="N-acetyltransferase" evidence="1">
    <location>
        <begin position="15"/>
        <end position="168"/>
    </location>
</feature>
<keyword evidence="3" id="KW-1185">Reference proteome</keyword>
<evidence type="ECO:0000259" key="1">
    <source>
        <dbReference type="PROSITE" id="PS51186"/>
    </source>
</evidence>
<sequence>MEFQRAKEADFEGKWIPQPAQEKDLAELAAMIFDSELGRKYYPTEKTLLEKMQAACQNSDRIMVVREKEKICGMLWFQMKGAFGMYPYLHLIFIPDSMKGNGVGRELMRYLEYYALNGEGQKIKSRIFLTAGSWNEGTIEFYDRLGYTTIGVIPSLFRKNVEERLLMKVCNRVL</sequence>
<dbReference type="Gene3D" id="3.40.630.30">
    <property type="match status" value="1"/>
</dbReference>
<dbReference type="InterPro" id="IPR016181">
    <property type="entry name" value="Acyl_CoA_acyltransferase"/>
</dbReference>
<organism evidence="2 3">
    <name type="scientific">Lentihominibacter faecis</name>
    <dbReference type="NCBI Taxonomy" id="2764712"/>
    <lineage>
        <taxon>Bacteria</taxon>
        <taxon>Bacillati</taxon>
        <taxon>Bacillota</taxon>
        <taxon>Clostridia</taxon>
        <taxon>Peptostreptococcales</taxon>
        <taxon>Anaerovoracaceae</taxon>
        <taxon>Lentihominibacter</taxon>
    </lineage>
</organism>
<evidence type="ECO:0000313" key="3">
    <source>
        <dbReference type="Proteomes" id="UP000644115"/>
    </source>
</evidence>
<dbReference type="AlphaFoldDB" id="A0A923NCJ2"/>
<accession>A0A923NCJ2</accession>
<dbReference type="PROSITE" id="PS51186">
    <property type="entry name" value="GNAT"/>
    <property type="match status" value="1"/>
</dbReference>
<dbReference type="InterPro" id="IPR000182">
    <property type="entry name" value="GNAT_dom"/>
</dbReference>
<protein>
    <submittedName>
        <fullName evidence="2">GNAT family N-acetyltransferase</fullName>
    </submittedName>
</protein>
<reference evidence="2" key="1">
    <citation type="submission" date="2020-08" db="EMBL/GenBank/DDBJ databases">
        <authorList>
            <person name="Liu C."/>
            <person name="Sun Q."/>
        </authorList>
    </citation>
    <scope>NUCLEOTIDE SEQUENCE</scope>
    <source>
        <strain evidence="2">BX16</strain>
    </source>
</reference>
<gene>
    <name evidence="2" type="ORF">H8876_06035</name>
</gene>